<sequence>MQKNNKANIEKSVLYIFVIAAIAYIIFTTAHMLWDIAIAKELAIKSGITISETQKIEDFVFLIKRQWMFQYISTMLLLMTFLLFVILGVKKMEWGYLFIIIWNAVWIGFLIAPIILYKKFGVFDGFNLAIVFSIIVGMFLFHKNIQKSKLILRSNMRSKNYLKI</sequence>
<accession>A0A1Y0L0V1</accession>
<reference evidence="2 3" key="1">
    <citation type="submission" date="2017-11" db="EMBL/GenBank/DDBJ databases">
        <title>Complete genome sequence of Spiroplasma clarkii CN-5 (DSM 19994).</title>
        <authorList>
            <person name="Tsai Y.-M."/>
            <person name="Chang A."/>
            <person name="Lo W.-S."/>
            <person name="Kuo C.-H."/>
        </authorList>
    </citation>
    <scope>NUCLEOTIDE SEQUENCE [LARGE SCALE GENOMIC DNA]</scope>
    <source>
        <strain evidence="2 3">CN-5</strain>
    </source>
</reference>
<feature type="transmembrane region" description="Helical" evidence="1">
    <location>
        <begin position="96"/>
        <end position="116"/>
    </location>
</feature>
<name>A0A1Y0L0V1_9MOLU</name>
<keyword evidence="1" id="KW-0472">Membrane</keyword>
<keyword evidence="1" id="KW-0812">Transmembrane</keyword>
<proteinExistence type="predicted"/>
<dbReference type="Proteomes" id="UP000231179">
    <property type="component" value="Chromosome"/>
</dbReference>
<feature type="transmembrane region" description="Helical" evidence="1">
    <location>
        <begin position="12"/>
        <end position="34"/>
    </location>
</feature>
<evidence type="ECO:0000313" key="3">
    <source>
        <dbReference type="Proteomes" id="UP000231179"/>
    </source>
</evidence>
<dbReference type="KEGG" id="scla:SCLARK_00707"/>
<feature type="transmembrane region" description="Helical" evidence="1">
    <location>
        <begin position="122"/>
        <end position="141"/>
    </location>
</feature>
<dbReference type="RefSeq" id="WP_100254342.1">
    <property type="nucleotide sequence ID" value="NZ_CP015819.1"/>
</dbReference>
<evidence type="ECO:0000313" key="2">
    <source>
        <dbReference type="EMBL" id="ATX70783.1"/>
    </source>
</evidence>
<dbReference type="EMBL" id="CP024870">
    <property type="protein sequence ID" value="ATX70783.1"/>
    <property type="molecule type" value="Genomic_DNA"/>
</dbReference>
<keyword evidence="1" id="KW-1133">Transmembrane helix</keyword>
<dbReference type="AlphaFoldDB" id="A0A1Y0L0V1"/>
<keyword evidence="3" id="KW-1185">Reference proteome</keyword>
<protein>
    <submittedName>
        <fullName evidence="2">Uncharacterized protein</fullName>
    </submittedName>
</protein>
<feature type="transmembrane region" description="Helical" evidence="1">
    <location>
        <begin position="68"/>
        <end position="89"/>
    </location>
</feature>
<gene>
    <name evidence="2" type="ORF">SCLAR_v1c04590</name>
</gene>
<organism evidence="2 3">
    <name type="scientific">Spiroplasma clarkii</name>
    <dbReference type="NCBI Taxonomy" id="2139"/>
    <lineage>
        <taxon>Bacteria</taxon>
        <taxon>Bacillati</taxon>
        <taxon>Mycoplasmatota</taxon>
        <taxon>Mollicutes</taxon>
        <taxon>Entomoplasmatales</taxon>
        <taxon>Spiroplasmataceae</taxon>
        <taxon>Spiroplasma</taxon>
    </lineage>
</organism>
<evidence type="ECO:0000256" key="1">
    <source>
        <dbReference type="SAM" id="Phobius"/>
    </source>
</evidence>